<evidence type="ECO:0000256" key="2">
    <source>
        <dbReference type="SAM" id="Phobius"/>
    </source>
</evidence>
<evidence type="ECO:0000313" key="4">
    <source>
        <dbReference type="Proteomes" id="UP000000845"/>
    </source>
</evidence>
<dbReference type="EMBL" id="CP001739">
    <property type="protein sequence ID" value="ACZ07466.1"/>
    <property type="molecule type" value="Genomic_DNA"/>
</dbReference>
<dbReference type="KEGG" id="str:Sterm_0593"/>
<organism evidence="3 4">
    <name type="scientific">Sebaldella termitidis (strain ATCC 33386 / NCTC 11300)</name>
    <dbReference type="NCBI Taxonomy" id="526218"/>
    <lineage>
        <taxon>Bacteria</taxon>
        <taxon>Fusobacteriati</taxon>
        <taxon>Fusobacteriota</taxon>
        <taxon>Fusobacteriia</taxon>
        <taxon>Fusobacteriales</taxon>
        <taxon>Leptotrichiaceae</taxon>
        <taxon>Sebaldella</taxon>
    </lineage>
</organism>
<protein>
    <submittedName>
        <fullName evidence="3">Uncharacterized protein</fullName>
    </submittedName>
</protein>
<evidence type="ECO:0000313" key="3">
    <source>
        <dbReference type="EMBL" id="ACZ07466.1"/>
    </source>
</evidence>
<keyword evidence="4" id="KW-1185">Reference proteome</keyword>
<feature type="region of interest" description="Disordered" evidence="1">
    <location>
        <begin position="42"/>
        <end position="105"/>
    </location>
</feature>
<dbReference type="Proteomes" id="UP000000845">
    <property type="component" value="Chromosome"/>
</dbReference>
<evidence type="ECO:0000256" key="1">
    <source>
        <dbReference type="SAM" id="MobiDB-lite"/>
    </source>
</evidence>
<dbReference type="AlphaFoldDB" id="D1ANZ2"/>
<keyword evidence="2" id="KW-1133">Transmembrane helix</keyword>
<dbReference type="STRING" id="526218.Sterm_0593"/>
<dbReference type="HOGENOM" id="CLU_2234708_0_0_0"/>
<keyword evidence="2" id="KW-0472">Membrane</keyword>
<accession>D1ANZ2</accession>
<name>D1ANZ2_SEBTE</name>
<feature type="compositionally biased region" description="Basic and acidic residues" evidence="1">
    <location>
        <begin position="82"/>
        <end position="105"/>
    </location>
</feature>
<proteinExistence type="predicted"/>
<reference evidence="3 4" key="2">
    <citation type="journal article" date="2010" name="Stand. Genomic Sci.">
        <title>Complete genome sequence of Sebaldella termitidis type strain (NCTC 11300).</title>
        <authorList>
            <person name="Harmon-Smith M."/>
            <person name="Celia L."/>
            <person name="Chertkov O."/>
            <person name="Lapidus A."/>
            <person name="Copeland A."/>
            <person name="Glavina Del Rio T."/>
            <person name="Nolan M."/>
            <person name="Lucas S."/>
            <person name="Tice H."/>
            <person name="Cheng J.F."/>
            <person name="Han C."/>
            <person name="Detter J.C."/>
            <person name="Bruce D."/>
            <person name="Goodwin L."/>
            <person name="Pitluck S."/>
            <person name="Pati A."/>
            <person name="Liolios K."/>
            <person name="Ivanova N."/>
            <person name="Mavromatis K."/>
            <person name="Mikhailova N."/>
            <person name="Chen A."/>
            <person name="Palaniappan K."/>
            <person name="Land M."/>
            <person name="Hauser L."/>
            <person name="Chang Y.J."/>
            <person name="Jeffries C.D."/>
            <person name="Brettin T."/>
            <person name="Goker M."/>
            <person name="Beck B."/>
            <person name="Bristow J."/>
            <person name="Eisen J.A."/>
            <person name="Markowitz V."/>
            <person name="Hugenholtz P."/>
            <person name="Kyrpides N.C."/>
            <person name="Klenk H.P."/>
            <person name="Chen F."/>
        </authorList>
    </citation>
    <scope>NUCLEOTIDE SEQUENCE [LARGE SCALE GENOMIC DNA]</scope>
    <source>
        <strain evidence="4">ATCC 33386 / NCTC 11300</strain>
    </source>
</reference>
<feature type="transmembrane region" description="Helical" evidence="2">
    <location>
        <begin position="12"/>
        <end position="37"/>
    </location>
</feature>
<keyword evidence="2" id="KW-0812">Transmembrane</keyword>
<reference evidence="4" key="1">
    <citation type="submission" date="2009-09" db="EMBL/GenBank/DDBJ databases">
        <title>The complete chromosome of Sebaldella termitidis ATCC 33386.</title>
        <authorList>
            <consortium name="US DOE Joint Genome Institute (JGI-PGF)"/>
            <person name="Lucas S."/>
            <person name="Copeland A."/>
            <person name="Lapidus A."/>
            <person name="Glavina del Rio T."/>
            <person name="Dalin E."/>
            <person name="Tice H."/>
            <person name="Bruce D."/>
            <person name="Goodwin L."/>
            <person name="Pitluck S."/>
            <person name="Kyrpides N."/>
            <person name="Mavromatis K."/>
            <person name="Ivanova N."/>
            <person name="Mikhailova N."/>
            <person name="Sims D."/>
            <person name="Meincke L."/>
            <person name="Brettin T."/>
            <person name="Detter J.C."/>
            <person name="Han C."/>
            <person name="Larimer F."/>
            <person name="Land M."/>
            <person name="Hauser L."/>
            <person name="Markowitz V."/>
            <person name="Cheng J.F."/>
            <person name="Hugenholtz P."/>
            <person name="Woyke T."/>
            <person name="Wu D."/>
            <person name="Eisen J.A."/>
        </authorList>
    </citation>
    <scope>NUCLEOTIDE SEQUENCE [LARGE SCALE GENOMIC DNA]</scope>
    <source>
        <strain evidence="4">ATCC 33386 / NCTC 11300</strain>
    </source>
</reference>
<feature type="compositionally biased region" description="Polar residues" evidence="1">
    <location>
        <begin position="60"/>
        <end position="81"/>
    </location>
</feature>
<sequence length="105" mass="12236">MDKKINGKKILFFIIIIAVCIITQKFVLGIILIIFLINSLKGKSRNNGNARTGKQGRKNYYNQPSALSKQGGQRNFPVNSVKTEEQKQREKWAKRRDKDPWEWDE</sequence>
<gene>
    <name evidence="3" type="ordered locus">Sterm_0593</name>
</gene>
<dbReference type="RefSeq" id="WP_012860062.1">
    <property type="nucleotide sequence ID" value="NC_013517.1"/>
</dbReference>